<sequence length="248" mass="27677">MAIHLIYFSGTGSTQKVVRFIGEQWEEPLLEYDLSKRDFSSHEFQQDELCIVGVPSFGGRVPTIAIQRLQLLKGHQTPVILVVTYGNRHYDDTFLELKDTLESLDFVCVGAMAVVCEHSIVHEYAKGRPNQQDYQQIQELVNQLQNNLHPIDVPGHKPYKEFKGGLKPTVTSQCTKCGICAKLCPVGAIDLLHLDSTDENCISCMRCVSVCPSQGRICDPQIVEATRIKLQKICTIDKPNELIGGSTC</sequence>
<feature type="domain" description="Flavodoxin-like" evidence="4">
    <location>
        <begin position="3"/>
        <end position="145"/>
    </location>
</feature>
<protein>
    <submittedName>
        <fullName evidence="6">4Fe-4S binding protein</fullName>
    </submittedName>
</protein>
<evidence type="ECO:0000256" key="1">
    <source>
        <dbReference type="ARBA" id="ARBA00022723"/>
    </source>
</evidence>
<dbReference type="Proteomes" id="UP001060112">
    <property type="component" value="Chromosome"/>
</dbReference>
<evidence type="ECO:0000259" key="5">
    <source>
        <dbReference type="PROSITE" id="PS51379"/>
    </source>
</evidence>
<name>A0ABY5I8V4_9FIRM</name>
<keyword evidence="7" id="KW-1185">Reference proteome</keyword>
<gene>
    <name evidence="6" type="ORF">NMU03_08055</name>
</gene>
<dbReference type="RefSeq" id="WP_290142142.1">
    <property type="nucleotide sequence ID" value="NZ_CP101620.1"/>
</dbReference>
<dbReference type="Pfam" id="PF13187">
    <property type="entry name" value="Fer4_9"/>
    <property type="match status" value="1"/>
</dbReference>
<dbReference type="InterPro" id="IPR017900">
    <property type="entry name" value="4Fe4S_Fe_S_CS"/>
</dbReference>
<dbReference type="Gene3D" id="3.30.70.20">
    <property type="match status" value="1"/>
</dbReference>
<accession>A0ABY5I8V4</accession>
<dbReference type="EMBL" id="CP101620">
    <property type="protein sequence ID" value="UTY40696.1"/>
    <property type="molecule type" value="Genomic_DNA"/>
</dbReference>
<evidence type="ECO:0000259" key="4">
    <source>
        <dbReference type="PROSITE" id="PS50902"/>
    </source>
</evidence>
<dbReference type="PROSITE" id="PS51379">
    <property type="entry name" value="4FE4S_FER_2"/>
    <property type="match status" value="2"/>
</dbReference>
<feature type="domain" description="4Fe-4S ferredoxin-type" evidence="5">
    <location>
        <begin position="198"/>
        <end position="221"/>
    </location>
</feature>
<evidence type="ECO:0000256" key="2">
    <source>
        <dbReference type="ARBA" id="ARBA00023004"/>
    </source>
</evidence>
<reference evidence="6" key="1">
    <citation type="submission" date="2022-07" db="EMBL/GenBank/DDBJ databases">
        <title>Faecal culturing of patients with breast cancer.</title>
        <authorList>
            <person name="Teng N.M.Y."/>
            <person name="Kiu R."/>
            <person name="Evans R."/>
            <person name="Baker D.J."/>
            <person name="Zenner C."/>
            <person name="Robinson S.D."/>
            <person name="Hall L.J."/>
        </authorList>
    </citation>
    <scope>NUCLEOTIDE SEQUENCE</scope>
    <source>
        <strain evidence="6">LH1062</strain>
    </source>
</reference>
<keyword evidence="2" id="KW-0408">Iron</keyword>
<dbReference type="Gene3D" id="3.40.50.360">
    <property type="match status" value="1"/>
</dbReference>
<evidence type="ECO:0000313" key="7">
    <source>
        <dbReference type="Proteomes" id="UP001060112"/>
    </source>
</evidence>
<keyword evidence="1" id="KW-0479">Metal-binding</keyword>
<dbReference type="InterPro" id="IPR029039">
    <property type="entry name" value="Flavoprotein-like_sf"/>
</dbReference>
<evidence type="ECO:0000313" key="6">
    <source>
        <dbReference type="EMBL" id="UTY40696.1"/>
    </source>
</evidence>
<organism evidence="6 7">
    <name type="scientific">Allocoprobacillus halotolerans</name>
    <dbReference type="NCBI Taxonomy" id="2944914"/>
    <lineage>
        <taxon>Bacteria</taxon>
        <taxon>Bacillati</taxon>
        <taxon>Bacillota</taxon>
        <taxon>Erysipelotrichia</taxon>
        <taxon>Erysipelotrichales</taxon>
        <taxon>Erysipelotrichaceae</taxon>
        <taxon>Allocoprobacillus</taxon>
    </lineage>
</organism>
<dbReference type="PROSITE" id="PS00198">
    <property type="entry name" value="4FE4S_FER_1"/>
    <property type="match status" value="1"/>
</dbReference>
<dbReference type="SUPFAM" id="SSF46548">
    <property type="entry name" value="alpha-helical ferredoxin"/>
    <property type="match status" value="1"/>
</dbReference>
<feature type="domain" description="4Fe-4S ferredoxin-type" evidence="5">
    <location>
        <begin position="166"/>
        <end position="194"/>
    </location>
</feature>
<keyword evidence="3" id="KW-0411">Iron-sulfur</keyword>
<evidence type="ECO:0000256" key="3">
    <source>
        <dbReference type="ARBA" id="ARBA00023014"/>
    </source>
</evidence>
<dbReference type="InterPro" id="IPR008254">
    <property type="entry name" value="Flavodoxin/NO_synth"/>
</dbReference>
<dbReference type="PROSITE" id="PS50902">
    <property type="entry name" value="FLAVODOXIN_LIKE"/>
    <property type="match status" value="1"/>
</dbReference>
<proteinExistence type="predicted"/>
<dbReference type="InterPro" id="IPR017896">
    <property type="entry name" value="4Fe4S_Fe-S-bd"/>
</dbReference>
<dbReference type="SUPFAM" id="SSF52218">
    <property type="entry name" value="Flavoproteins"/>
    <property type="match status" value="1"/>
</dbReference>